<dbReference type="GO" id="GO:0016787">
    <property type="term" value="F:hydrolase activity"/>
    <property type="evidence" value="ECO:0007669"/>
    <property type="project" value="UniProtKB-KW"/>
</dbReference>
<dbReference type="InterPro" id="IPR029052">
    <property type="entry name" value="Metallo-depent_PP-like"/>
</dbReference>
<dbReference type="PANTHER" id="PTHR10161">
    <property type="entry name" value="TARTRATE-RESISTANT ACID PHOSPHATASE TYPE 5"/>
    <property type="match status" value="1"/>
</dbReference>
<dbReference type="Proteomes" id="UP000002009">
    <property type="component" value="Chromosome 2"/>
</dbReference>
<keyword evidence="6" id="KW-1185">Reference proteome</keyword>
<evidence type="ECO:0000256" key="2">
    <source>
        <dbReference type="ARBA" id="ARBA00022801"/>
    </source>
</evidence>
<dbReference type="InParanoid" id="C1DZ04"/>
<dbReference type="STRING" id="296587.C1DZ04"/>
<dbReference type="eggNOG" id="KOG2679">
    <property type="taxonomic scope" value="Eukaryota"/>
</dbReference>
<dbReference type="OrthoDB" id="411211at2759"/>
<feature type="signal peptide" evidence="3">
    <location>
        <begin position="1"/>
        <end position="31"/>
    </location>
</feature>
<reference evidence="5 6" key="1">
    <citation type="journal article" date="2009" name="Science">
        <title>Green evolution and dynamic adaptations revealed by genomes of the marine picoeukaryotes Micromonas.</title>
        <authorList>
            <person name="Worden A.Z."/>
            <person name="Lee J.H."/>
            <person name="Mock T."/>
            <person name="Rouze P."/>
            <person name="Simmons M.P."/>
            <person name="Aerts A.L."/>
            <person name="Allen A.E."/>
            <person name="Cuvelier M.L."/>
            <person name="Derelle E."/>
            <person name="Everett M.V."/>
            <person name="Foulon E."/>
            <person name="Grimwood J."/>
            <person name="Gundlach H."/>
            <person name="Henrissat B."/>
            <person name="Napoli C."/>
            <person name="McDonald S.M."/>
            <person name="Parker M.S."/>
            <person name="Rombauts S."/>
            <person name="Salamov A."/>
            <person name="Von Dassow P."/>
            <person name="Badger J.H."/>
            <person name="Coutinho P.M."/>
            <person name="Demir E."/>
            <person name="Dubchak I."/>
            <person name="Gentemann C."/>
            <person name="Eikrem W."/>
            <person name="Gready J.E."/>
            <person name="John U."/>
            <person name="Lanier W."/>
            <person name="Lindquist E.A."/>
            <person name="Lucas S."/>
            <person name="Mayer K.F."/>
            <person name="Moreau H."/>
            <person name="Not F."/>
            <person name="Otillar R."/>
            <person name="Panaud O."/>
            <person name="Pangilinan J."/>
            <person name="Paulsen I."/>
            <person name="Piegu B."/>
            <person name="Poliakov A."/>
            <person name="Robbens S."/>
            <person name="Schmutz J."/>
            <person name="Toulza E."/>
            <person name="Wyss T."/>
            <person name="Zelensky A."/>
            <person name="Zhou K."/>
            <person name="Armbrust E.V."/>
            <person name="Bhattacharya D."/>
            <person name="Goodenough U.W."/>
            <person name="Van de Peer Y."/>
            <person name="Grigoriev I.V."/>
        </authorList>
    </citation>
    <scope>NUCLEOTIDE SEQUENCE [LARGE SCALE GENOMIC DNA]</scope>
    <source>
        <strain evidence="6">RCC299 / NOUM17</strain>
    </source>
</reference>
<dbReference type="Gene3D" id="3.60.21.10">
    <property type="match status" value="1"/>
</dbReference>
<feature type="domain" description="Calcineurin-like phosphoesterase" evidence="4">
    <location>
        <begin position="74"/>
        <end position="300"/>
    </location>
</feature>
<name>C1DZ04_MICCC</name>
<accession>C1DZ04</accession>
<keyword evidence="1 3" id="KW-0732">Signal</keyword>
<feature type="chain" id="PRO_5002908915" description="Calcineurin-like phosphoesterase domain-containing protein" evidence="3">
    <location>
        <begin position="32"/>
        <end position="383"/>
    </location>
</feature>
<dbReference type="PANTHER" id="PTHR10161:SF57">
    <property type="entry name" value="PROTEIN WITH METALLOPHOSPHATASE DOMAIN"/>
    <property type="match status" value="1"/>
</dbReference>
<evidence type="ECO:0000259" key="4">
    <source>
        <dbReference type="Pfam" id="PF00149"/>
    </source>
</evidence>
<dbReference type="KEGG" id="mis:MICPUN_55765"/>
<dbReference type="RefSeq" id="XP_002500264.1">
    <property type="nucleotide sequence ID" value="XM_002500218.1"/>
</dbReference>
<dbReference type="InterPro" id="IPR051558">
    <property type="entry name" value="Metallophosphoesterase_PAP"/>
</dbReference>
<evidence type="ECO:0000313" key="5">
    <source>
        <dbReference type="EMBL" id="ACO61522.1"/>
    </source>
</evidence>
<gene>
    <name evidence="5" type="ORF">MICPUN_55765</name>
</gene>
<evidence type="ECO:0000313" key="6">
    <source>
        <dbReference type="Proteomes" id="UP000002009"/>
    </source>
</evidence>
<keyword evidence="2" id="KW-0378">Hydrolase</keyword>
<dbReference type="OMA" id="HRTHACL"/>
<dbReference type="AlphaFoldDB" id="C1DZ04"/>
<organism evidence="5 6">
    <name type="scientific">Micromonas commoda (strain RCC299 / NOUM17 / CCMP2709)</name>
    <name type="common">Picoplanktonic green alga</name>
    <dbReference type="NCBI Taxonomy" id="296587"/>
    <lineage>
        <taxon>Eukaryota</taxon>
        <taxon>Viridiplantae</taxon>
        <taxon>Chlorophyta</taxon>
        <taxon>Mamiellophyceae</taxon>
        <taxon>Mamiellales</taxon>
        <taxon>Mamiellaceae</taxon>
        <taxon>Micromonas</taxon>
    </lineage>
</organism>
<dbReference type="EMBL" id="CP001323">
    <property type="protein sequence ID" value="ACO61522.1"/>
    <property type="molecule type" value="Genomic_DNA"/>
</dbReference>
<proteinExistence type="predicted"/>
<evidence type="ECO:0000256" key="3">
    <source>
        <dbReference type="SAM" id="SignalP"/>
    </source>
</evidence>
<dbReference type="GeneID" id="8240968"/>
<evidence type="ECO:0000256" key="1">
    <source>
        <dbReference type="ARBA" id="ARBA00022729"/>
    </source>
</evidence>
<dbReference type="SUPFAM" id="SSF56300">
    <property type="entry name" value="Metallo-dependent phosphatases"/>
    <property type="match status" value="1"/>
</dbReference>
<dbReference type="InterPro" id="IPR004843">
    <property type="entry name" value="Calcineurin-like_PHP"/>
</dbReference>
<sequence>MRTAQRRRLAMGSFFAGVCMLVMLTTQSTDARITREDIRRAHLAVRERGGTSRSVADLRCEGLPLPTAPEGAVKFFALGDWGVRGLDVGSEAQLDVARGISCAARANQPRFVVTLGDNFYPKGVTSENDRQFTFKFEEVYGDDALQVPWFPSLGDHDHLGDVNAQSMYSLKSDRWSMPRAWYVEVIPLTNGGKLQLIFVDWVALEGRFSVSVNDRRFQKHLGEAAGKDTSEEHWEWLRRVTSSSNPTWRVVIGHRPLISVSARSAKDDERYPAEGRARSAIREFIEGADVDLWINGHDHTAQVACSERGGGTTHFVTSGIGGYDLHALRPREEWEETLYAENGYHGFTAHIVTDDTLTTHFMDERGRVRHSFEIRKDSSRCNY</sequence>
<protein>
    <recommendedName>
        <fullName evidence="4">Calcineurin-like phosphoesterase domain-containing protein</fullName>
    </recommendedName>
</protein>
<dbReference type="Pfam" id="PF00149">
    <property type="entry name" value="Metallophos"/>
    <property type="match status" value="1"/>
</dbReference>